<dbReference type="PANTHER" id="PTHR43214">
    <property type="entry name" value="TWO-COMPONENT RESPONSE REGULATOR"/>
    <property type="match status" value="1"/>
</dbReference>
<evidence type="ECO:0000313" key="9">
    <source>
        <dbReference type="Proteomes" id="UP000176101"/>
    </source>
</evidence>
<dbReference type="OrthoDB" id="9808843at2"/>
<keyword evidence="3" id="KW-0238">DNA-binding</keyword>
<feature type="domain" description="Response regulatory" evidence="7">
    <location>
        <begin position="7"/>
        <end position="138"/>
    </location>
</feature>
<keyword evidence="4" id="KW-0804">Transcription</keyword>
<dbReference type="PROSITE" id="PS00622">
    <property type="entry name" value="HTH_LUXR_1"/>
    <property type="match status" value="1"/>
</dbReference>
<feature type="domain" description="HTH luxR-type" evidence="6">
    <location>
        <begin position="156"/>
        <end position="221"/>
    </location>
</feature>
<protein>
    <submittedName>
        <fullName evidence="8">LuxR family transcriptional regulator</fullName>
    </submittedName>
</protein>
<dbReference type="InterPro" id="IPR001789">
    <property type="entry name" value="Sig_transdc_resp-reg_receiver"/>
</dbReference>
<reference evidence="8 9" key="1">
    <citation type="journal article" date="2016" name="Front. Microbiol.">
        <title>Comparative Genomics Analysis of Streptomyces Species Reveals Their Adaptation to the Marine Environment and Their Diversity at the Genomic Level.</title>
        <authorList>
            <person name="Tian X."/>
            <person name="Zhang Z."/>
            <person name="Yang T."/>
            <person name="Chen M."/>
            <person name="Li J."/>
            <person name="Chen F."/>
            <person name="Yang J."/>
            <person name="Li W."/>
            <person name="Zhang B."/>
            <person name="Zhang Z."/>
            <person name="Wu J."/>
            <person name="Zhang C."/>
            <person name="Long L."/>
            <person name="Xiao J."/>
        </authorList>
    </citation>
    <scope>NUCLEOTIDE SEQUENCE [LARGE SCALE GENOMIC DNA]</scope>
    <source>
        <strain evidence="8 9">SCSIO 02100</strain>
    </source>
</reference>
<evidence type="ECO:0000313" key="8">
    <source>
        <dbReference type="EMBL" id="OEV04162.1"/>
    </source>
</evidence>
<dbReference type="EMBL" id="LJGU01000114">
    <property type="protein sequence ID" value="OEV04162.1"/>
    <property type="molecule type" value="Genomic_DNA"/>
</dbReference>
<dbReference type="SUPFAM" id="SSF52172">
    <property type="entry name" value="CheY-like"/>
    <property type="match status" value="1"/>
</dbReference>
<dbReference type="SUPFAM" id="SSF46894">
    <property type="entry name" value="C-terminal effector domain of the bipartite response regulators"/>
    <property type="match status" value="1"/>
</dbReference>
<dbReference type="InterPro" id="IPR011006">
    <property type="entry name" value="CheY-like_superfamily"/>
</dbReference>
<dbReference type="GO" id="GO:0003677">
    <property type="term" value="F:DNA binding"/>
    <property type="evidence" value="ECO:0007669"/>
    <property type="project" value="UniProtKB-KW"/>
</dbReference>
<sequence length="224" mass="23093">MTSSVVRVLLCDDHAVIRAGLRALLSSTEGIDVVGEAASGEESLTMAAALRPDVVLMDLQLGPGMDGVAATRALTGGQTDPAAASASASVAEDGPAVLVLTMFDTDADIARAVEAGATGYLLKAEQPERLFAAIQDAAAGRTALSGSIADRVLSRLRSPAPALTARERDILARLGEGLGNREIARSLFLSEATVKTHLGRIYTKLGVHTRAGAVAAANRERLLP</sequence>
<dbReference type="PROSITE" id="PS50110">
    <property type="entry name" value="RESPONSE_REGULATORY"/>
    <property type="match status" value="1"/>
</dbReference>
<dbReference type="RefSeq" id="WP_070195908.1">
    <property type="nucleotide sequence ID" value="NZ_LJGU01000114.1"/>
</dbReference>
<keyword evidence="9" id="KW-1185">Reference proteome</keyword>
<dbReference type="InterPro" id="IPR000792">
    <property type="entry name" value="Tscrpt_reg_LuxR_C"/>
</dbReference>
<keyword evidence="1 5" id="KW-0597">Phosphoprotein</keyword>
<dbReference type="PROSITE" id="PS50043">
    <property type="entry name" value="HTH_LUXR_2"/>
    <property type="match status" value="1"/>
</dbReference>
<dbReference type="PATRIC" id="fig|1075402.3.peg.4426"/>
<accession>A0A1E7KJI9</accession>
<dbReference type="GO" id="GO:0006355">
    <property type="term" value="P:regulation of DNA-templated transcription"/>
    <property type="evidence" value="ECO:0007669"/>
    <property type="project" value="InterPro"/>
</dbReference>
<dbReference type="SMART" id="SM00448">
    <property type="entry name" value="REC"/>
    <property type="match status" value="1"/>
</dbReference>
<evidence type="ECO:0000256" key="4">
    <source>
        <dbReference type="ARBA" id="ARBA00023163"/>
    </source>
</evidence>
<dbReference type="AlphaFoldDB" id="A0A1E7KJI9"/>
<evidence type="ECO:0000256" key="3">
    <source>
        <dbReference type="ARBA" id="ARBA00023125"/>
    </source>
</evidence>
<dbReference type="Pfam" id="PF00196">
    <property type="entry name" value="GerE"/>
    <property type="match status" value="1"/>
</dbReference>
<dbReference type="PRINTS" id="PR00038">
    <property type="entry name" value="HTHLUXR"/>
</dbReference>
<dbReference type="Proteomes" id="UP000176101">
    <property type="component" value="Unassembled WGS sequence"/>
</dbReference>
<dbReference type="InterPro" id="IPR058245">
    <property type="entry name" value="NreC/VraR/RcsB-like_REC"/>
</dbReference>
<evidence type="ECO:0000256" key="1">
    <source>
        <dbReference type="ARBA" id="ARBA00022553"/>
    </source>
</evidence>
<comment type="caution">
    <text evidence="8">The sequence shown here is derived from an EMBL/GenBank/DDBJ whole genome shotgun (WGS) entry which is preliminary data.</text>
</comment>
<dbReference type="GO" id="GO:0000160">
    <property type="term" value="P:phosphorelay signal transduction system"/>
    <property type="evidence" value="ECO:0007669"/>
    <property type="project" value="InterPro"/>
</dbReference>
<dbReference type="Pfam" id="PF00072">
    <property type="entry name" value="Response_reg"/>
    <property type="match status" value="1"/>
</dbReference>
<dbReference type="Gene3D" id="3.40.50.2300">
    <property type="match status" value="1"/>
</dbReference>
<dbReference type="InterPro" id="IPR016032">
    <property type="entry name" value="Sig_transdc_resp-reg_C-effctor"/>
</dbReference>
<proteinExistence type="predicted"/>
<organism evidence="8 9">
    <name type="scientific">Streptomyces oceani</name>
    <dbReference type="NCBI Taxonomy" id="1075402"/>
    <lineage>
        <taxon>Bacteria</taxon>
        <taxon>Bacillati</taxon>
        <taxon>Actinomycetota</taxon>
        <taxon>Actinomycetes</taxon>
        <taxon>Kitasatosporales</taxon>
        <taxon>Streptomycetaceae</taxon>
        <taxon>Streptomyces</taxon>
    </lineage>
</organism>
<dbReference type="InterPro" id="IPR039420">
    <property type="entry name" value="WalR-like"/>
</dbReference>
<evidence type="ECO:0000256" key="5">
    <source>
        <dbReference type="PROSITE-ProRule" id="PRU00169"/>
    </source>
</evidence>
<evidence type="ECO:0000259" key="7">
    <source>
        <dbReference type="PROSITE" id="PS50110"/>
    </source>
</evidence>
<dbReference type="PANTHER" id="PTHR43214:SF24">
    <property type="entry name" value="TRANSCRIPTIONAL REGULATORY PROTEIN NARL-RELATED"/>
    <property type="match status" value="1"/>
</dbReference>
<gene>
    <name evidence="8" type="ORF">AN216_08095</name>
</gene>
<evidence type="ECO:0000256" key="2">
    <source>
        <dbReference type="ARBA" id="ARBA00023015"/>
    </source>
</evidence>
<feature type="modified residue" description="4-aspartylphosphate" evidence="5">
    <location>
        <position position="58"/>
    </location>
</feature>
<keyword evidence="2" id="KW-0805">Transcription regulation</keyword>
<dbReference type="CDD" id="cd06170">
    <property type="entry name" value="LuxR_C_like"/>
    <property type="match status" value="1"/>
</dbReference>
<evidence type="ECO:0000259" key="6">
    <source>
        <dbReference type="PROSITE" id="PS50043"/>
    </source>
</evidence>
<dbReference type="CDD" id="cd17535">
    <property type="entry name" value="REC_NarL-like"/>
    <property type="match status" value="1"/>
</dbReference>
<dbReference type="SMART" id="SM00421">
    <property type="entry name" value="HTH_LUXR"/>
    <property type="match status" value="1"/>
</dbReference>
<name>A0A1E7KJI9_9ACTN</name>
<dbReference type="STRING" id="1075402.AN216_08095"/>